<reference evidence="7" key="3">
    <citation type="submission" date="2019-06" db="EMBL/GenBank/DDBJ databases">
        <authorList>
            <person name="Poynton C."/>
            <person name="Hasenbein S."/>
            <person name="Benoit J.B."/>
            <person name="Sepulveda M.S."/>
            <person name="Poelchau M.F."/>
            <person name="Murali S.C."/>
            <person name="Chen S."/>
            <person name="Glastad K.M."/>
            <person name="Werren J.H."/>
            <person name="Vineis J.H."/>
            <person name="Bowen J.L."/>
            <person name="Friedrich M."/>
            <person name="Jones J."/>
            <person name="Robertson H.M."/>
            <person name="Feyereisen R."/>
            <person name="Mechler-Hickson A."/>
            <person name="Mathers N."/>
            <person name="Lee C.E."/>
            <person name="Colbourne J.K."/>
            <person name="Biales A."/>
            <person name="Johnston J.S."/>
            <person name="Wellborn G.A."/>
            <person name="Rosendale A.J."/>
            <person name="Cridge A.G."/>
            <person name="Munoz-Torres M.C."/>
            <person name="Bain P.A."/>
            <person name="Manny A.R."/>
            <person name="Major K.M."/>
            <person name="Lambert F.N."/>
            <person name="Vulpe C.D."/>
            <person name="Tuck P."/>
            <person name="Blalock B.J."/>
            <person name="Lin Y.-Y."/>
            <person name="Smith M.E."/>
            <person name="Ochoa-Acuna H."/>
            <person name="Chen M.-J.M."/>
            <person name="Childers C.P."/>
            <person name="Qu J."/>
            <person name="Dugan S."/>
            <person name="Lee S.L."/>
            <person name="Chao H."/>
            <person name="Dinh H."/>
            <person name="Han Y."/>
            <person name="Doddapaneni H."/>
            <person name="Worley K.C."/>
            <person name="Muzny D.M."/>
            <person name="Gibbs R.A."/>
            <person name="Richards S."/>
        </authorList>
    </citation>
    <scope>NUCLEOTIDE SEQUENCE</scope>
    <source>
        <strain evidence="7">HAZT.00-mixed</strain>
        <tissue evidence="7">Whole organism</tissue>
    </source>
</reference>
<dbReference type="InterPro" id="IPR050733">
    <property type="entry name" value="Vitellogenin/Apolipophorin"/>
</dbReference>
<dbReference type="InterPro" id="IPR015816">
    <property type="entry name" value="Vitellinogen_b-sht_N"/>
</dbReference>
<dbReference type="GO" id="GO:0005319">
    <property type="term" value="F:lipid transporter activity"/>
    <property type="evidence" value="ECO:0007669"/>
    <property type="project" value="InterPro"/>
</dbReference>
<dbReference type="PANTHER" id="PTHR23345">
    <property type="entry name" value="VITELLOGENIN-RELATED"/>
    <property type="match status" value="1"/>
</dbReference>
<evidence type="ECO:0000259" key="6">
    <source>
        <dbReference type="PROSITE" id="PS51211"/>
    </source>
</evidence>
<dbReference type="Pfam" id="PF09172">
    <property type="entry name" value="Vit_open_b-sht"/>
    <property type="match status" value="1"/>
</dbReference>
<keyword evidence="1" id="KW-0732">Signal</keyword>
<dbReference type="PROSITE" id="PS51211">
    <property type="entry name" value="VITELLOGENIN"/>
    <property type="match status" value="1"/>
</dbReference>
<reference evidence="7" key="1">
    <citation type="submission" date="2014-08" db="EMBL/GenBank/DDBJ databases">
        <authorList>
            <person name="Murali S."/>
            <person name="Richards S."/>
            <person name="Bandaranaike D."/>
            <person name="Bellair M."/>
            <person name="Blankenburg K."/>
            <person name="Chao H."/>
            <person name="Dinh H."/>
            <person name="Doddapaneni H."/>
            <person name="Dugan-Rocha S."/>
            <person name="Elkadiri S."/>
            <person name="Gnanaolivu R."/>
            <person name="Hughes D."/>
            <person name="Lee S."/>
            <person name="Li M."/>
            <person name="Ming W."/>
            <person name="Munidasa M."/>
            <person name="Muniz J."/>
            <person name="Nguyen L."/>
            <person name="Osuji N."/>
            <person name="Pu L.-L."/>
            <person name="Puazo M."/>
            <person name="Skinner E."/>
            <person name="Qu C."/>
            <person name="Quiroz J."/>
            <person name="Raj R."/>
            <person name="Weissenberger G."/>
            <person name="Xin Y."/>
            <person name="Zou X."/>
            <person name="Han Y."/>
            <person name="Worley K."/>
            <person name="Muzny D."/>
            <person name="Gibbs R."/>
        </authorList>
    </citation>
    <scope>NUCLEOTIDE SEQUENCE</scope>
    <source>
        <strain evidence="7">HAZT.00-mixed</strain>
        <tissue evidence="7">Whole organism</tissue>
    </source>
</reference>
<dbReference type="InterPro" id="IPR015819">
    <property type="entry name" value="Lipid_transp_b-sht_shell"/>
</dbReference>
<dbReference type="Gene3D" id="2.20.50.20">
    <property type="entry name" value="Lipovitellin. Chain A, domain 3"/>
    <property type="match status" value="1"/>
</dbReference>
<evidence type="ECO:0000256" key="4">
    <source>
        <dbReference type="ARBA" id="ARBA00023180"/>
    </source>
</evidence>
<dbReference type="SMART" id="SM00638">
    <property type="entry name" value="LPD_N"/>
    <property type="match status" value="1"/>
</dbReference>
<dbReference type="PANTHER" id="PTHR23345:SF15">
    <property type="entry name" value="VITELLOGENIN 1-RELATED"/>
    <property type="match status" value="1"/>
</dbReference>
<dbReference type="EMBL" id="JQDR03006532">
    <property type="protein sequence ID" value="KAA0200099.1"/>
    <property type="molecule type" value="Genomic_DNA"/>
</dbReference>
<feature type="domain" description="Vitellogenin" evidence="6">
    <location>
        <begin position="1"/>
        <end position="594"/>
    </location>
</feature>
<evidence type="ECO:0000313" key="7">
    <source>
        <dbReference type="EMBL" id="KAA0200099.1"/>
    </source>
</evidence>
<dbReference type="InterPro" id="IPR001747">
    <property type="entry name" value="Vitellogenin_N"/>
</dbReference>
<accession>A0A6A0H576</accession>
<name>A0A6A0H576_HYAAZ</name>
<evidence type="ECO:0000256" key="1">
    <source>
        <dbReference type="ARBA" id="ARBA00022729"/>
    </source>
</evidence>
<keyword evidence="2" id="KW-0758">Storage protein</keyword>
<dbReference type="InterPro" id="IPR015817">
    <property type="entry name" value="Vitellinogen_open_b-sht_sub1"/>
</dbReference>
<reference evidence="7" key="2">
    <citation type="journal article" date="2018" name="Environ. Sci. Technol.">
        <title>The Toxicogenome of Hyalella azteca: A Model for Sediment Ecotoxicology and Evolutionary Toxicology.</title>
        <authorList>
            <person name="Poynton H.C."/>
            <person name="Hasenbein S."/>
            <person name="Benoit J.B."/>
            <person name="Sepulveda M.S."/>
            <person name="Poelchau M.F."/>
            <person name="Hughes D.S.T."/>
            <person name="Murali S.C."/>
            <person name="Chen S."/>
            <person name="Glastad K.M."/>
            <person name="Goodisman M.A.D."/>
            <person name="Werren J.H."/>
            <person name="Vineis J.H."/>
            <person name="Bowen J.L."/>
            <person name="Friedrich M."/>
            <person name="Jones J."/>
            <person name="Robertson H.M."/>
            <person name="Feyereisen R."/>
            <person name="Mechler-Hickson A."/>
            <person name="Mathers N."/>
            <person name="Lee C.E."/>
            <person name="Colbourne J.K."/>
            <person name="Biales A."/>
            <person name="Johnston J.S."/>
            <person name="Wellborn G.A."/>
            <person name="Rosendale A.J."/>
            <person name="Cridge A.G."/>
            <person name="Munoz-Torres M.C."/>
            <person name="Bain P.A."/>
            <person name="Manny A.R."/>
            <person name="Major K.M."/>
            <person name="Lambert F.N."/>
            <person name="Vulpe C.D."/>
            <person name="Tuck P."/>
            <person name="Blalock B.J."/>
            <person name="Lin Y.Y."/>
            <person name="Smith M.E."/>
            <person name="Ochoa-Acuna H."/>
            <person name="Chen M.M."/>
            <person name="Childers C.P."/>
            <person name="Qu J."/>
            <person name="Dugan S."/>
            <person name="Lee S.L."/>
            <person name="Chao H."/>
            <person name="Dinh H."/>
            <person name="Han Y."/>
            <person name="Doddapaneni H."/>
            <person name="Worley K.C."/>
            <person name="Muzny D.M."/>
            <person name="Gibbs R.A."/>
            <person name="Richards S."/>
        </authorList>
    </citation>
    <scope>NUCLEOTIDE SEQUENCE</scope>
    <source>
        <strain evidence="7">HAZT.00-mixed</strain>
        <tissue evidence="7">Whole organism</tissue>
    </source>
</reference>
<keyword evidence="4" id="KW-0325">Glycoprotein</keyword>
<dbReference type="SMART" id="SM01169">
    <property type="entry name" value="DUF1943"/>
    <property type="match status" value="1"/>
</dbReference>
<comment type="caution">
    <text evidence="5">Lacks conserved residue(s) required for the propagation of feature annotation.</text>
</comment>
<dbReference type="InterPro" id="IPR015255">
    <property type="entry name" value="Vitellinogen_open_b-sht"/>
</dbReference>
<dbReference type="Gene3D" id="2.30.230.10">
    <property type="entry name" value="Lipovitellin, beta-sheet shell regions, chain A"/>
    <property type="match status" value="1"/>
</dbReference>
<sequence length="4464" mass="502721">MSYEYTYTTRTDIGTDSLSVGDQARVQVTAKAVISVLAPCEFSLMLEDVELEGSQSSEFTTELTKKPLRFAFDDGLISTICSDEGEPAWVTNFKRGVLIGFQNNVDSFSTQEKFQFVKEVGLFGECDTRYEFDRSTTDHTVIKRVSEKCPNIAVSSVTTLPAAIQRVPLVSSYFECSQTILAGIINKVECSHTMELSPVSQGAGGATAFVTSTINLIKVTPNGPITEFPLVKSSLKFDGNVEEETLEGKIRLVESILEELDQSTMPVVQSTVPALFSRLVEHLREMNQRQLSIIYEANRGTRVWRFLVDAAPMVATPASMFIVRDLILSGQMTEVETKAWFTSLAFIPSPKVEMFRPLPALMLQSFSKEAFLGVSAMVNTYCKIDASCSETNEVKEILSVFELQLGSACRSTSFEEKEKILVTLKALGNAGHWMSSDIVVNCFNEEENPTEVRVAALEAWRKAPCTYDRSGLMGVYENGREDSEIRIAAYLSLMACPTKELINTIKDRLSSESVNQVGSFVWTHLTNLQESASHEKQWIRKLVGEEMLANKFNSSSLKLSRNFESSFYMDESGYGATVDSNVIFSSSSFLPRSAMLNFTLDLFGESINMFEIGGRIEGFEIFAEKFFGPNGYYPEETVEAILKNLRQSQNKEETIWEQGVSDSTSEPEGSYYLRVLGNDVKYQHFRGIENFFEKKPDFDLLQMLLDFAKNGQVDYTKSYKLMETELTYATISGLPITLKLNSTATLGLRMDGNFAMTSFRDINIDGHIFPSAAVQVDATIMVDAHVSKSGLRITSNLHSSATFDGRVNIKRGEIVDISLKMPQEKIELFSAHAEKVYIRNDEVVIVEDSLQNGITKRCTPTSSLLGLQLCSEASIQDWSFDGKIFLEKTDSHSEYLFRYMNAQNSVSFIIDTPGSRIDRKFSFVASREDDQVRIDLYSPWKALTATGKIAGGDSGQVYELNVDAGNNHRYQVTVGYSSKRQESTTKYEPIFVVKAQSEVLNEFRGFFETDAENHVIKTDLQNSGLFEFVFSFDSSLTNEASNFNFNLISMPLTTKVSGNINREDGFYSQLDAKYAVLGRFNIVQWNLDANYRDTSVWGQSLHHALGAKFSFGDVAGDLNAVVSADAQRALFDGRMTIPGASPYFAKLEATKTSLSINTNDLTLEAKIVSEGERKSVSVAGAWNGRDMLISGALSTTSASGNFKFGSIEKSFLGELEENGFKLTVHLDAIRVITGKINYFAGKDIKFTASLETPFEQYEKNALVFTLRRQTKNEFYSSMSLTAMSKEVVAFESSGQIASNNQKSKVEFEASLDCDETIFGTKRLLFQMNHSRTGFNVDSFIRGTVDEKELLSGSLKTSFEMDVRTIQANLVTPFTKDISIDVNHVVTRTNKIEIKYGDLNAVFQYEINYQPDENKAQFTLYSKPFIGESLTLAAGIRSEHSTNNIDVEVKYGTSVIKMLVTTELTLKPNNSNFVGNLRIILPDRSPITGSLATPDTRGTIETRFAVRPNSIDANFKFSLDDIEREASINGFYDIQQWKCKLRGAWASSDSEVFKFGVDHELIGNNYVTSWSKITTINITGEKTVSGVRGGVQVASDYLSYPLGIEGELTTGPEQTDIKVTLETDRSYEGKLSFSRFTPRNGMAILELDIPCVNLNELKLQLDYAFNPDISNAHIASVVNNKKIDIKGKLTKNNLEISSSIFSVINDLSVTWNFERHAGFIYVTHLFAYFERIRSEISADYNLRGRESKQLNFKMNLPDFYINLSAQAQENSATINGEFRIVYDHAFTLFYDDSEYLLRFMRDHSVTEIKGKYNFQPQIGDFSLALSSPFSDFTYGYLRFEYNLGNTKTIQISANLENRSMNCKIEATALDWATSEVTISGESHLEQYKKIGAKIRFDFSSDKKELHTEIYRNDEKVSFSLVSNNGQAGQWKLLTNLSTPFEGLTELEIGLELHVEEEHFKASLYRILNSQRQEYAIELVTDDNEIKGKVESTATAWKIITFAGKVEKNGPKISGEWEMNVDEDEIEFTGNLVMSRETPRFDINIETPFEHLEKLDIVGAFTTAETGKSLEIEVSTATQTYGCKAEIQQEYGKVNAKINLTLPTNDFQDIITFSFAGNYNWSANTKTAQISILNFGDREPISALLQLNRENILLNMKTPFDNYKEITFTGDLNFDSDHQARTFGEFRIGKNTYRVSGDINMREQYFKLKLETPSQGFGVINILGEATINGYELTYLYDGIERKISLDYTLAPEAKSFTLKTPFPGYNSVVLKYNLASANTPTEGSIVLAVNDKESKLTWMAVYEDLQGDMKVALNLGCVGVNIELNANYDFTENSRIFNIEGIYNERVEKLSFFFDYNRRSASIWLIVPFVHEEFGLKSAFDVNETNNAMSAFIEAKLFATAYKFGAKAGMTDKLIEAEIVTPFAGYERLAAKGEIDIAQKYINGEVTMGECESKLEMRYSLTHPLLEIKTPFSILRKFILSADYWNTREIIGLSFNSGYNNYTYKIGAKYNKEDPEKMIHVELQNADSYVELDAGAHFGPSKGFMKVGLKTPFDGFNDLVFCVKWDASREDKMLEISMEDEGQTKMISLSGKLVNDEMDLRVRSLINGFENFQTRGALNRSKRSLEFTMMNDRASGGIHASFNSLTVKIASDYPALNDASLTIEKPDAGGFALHYKRSSDVHFDFTATPSSRSRQYDITLDAVIPAWDILFFIGEIHKDELLPYLSGAKVQPRSTIRGGGTYSPTESDLKFDITTPNEKFESITALLKLNLRRKELKLEITSNSEFHVLINSRRSLTVDIFVPNPAEPTIIKADLSLMKGSLSVSSRFPNWRTFNYQYEAILGQNSIKANMSLERNGVQVLKLEFEREAGKAHLQIDARRGENHSVIHFHRQGFEMLSFSFTRNGHEFKIEAQGTGNLPTKGTLDVVVNNSFRALPRTVTAHIDVDRTGSPKKVKIEATFPGNRLYVLDSNYNIDLRRPQVGDYDLRITTPLKRAYWWSHLAGSWDFTDHENAVINFEAARVKYTARGKMYFREGDIQITSDRRNDTPVIVAWRIYKTYTPEQRTRDYYLKVGTQERFVMAKLKGKFSGLAEGETEYGFQASRFMANPLTGSVKWKRDSSGLSGDGSFEVGQYSGTYTLKRLKITAETKSAVLSFEAHTNIPEFTHVTVEEEYNFDQKAFIKVNIRWDTNHISVNLDVSDITNVHTEQTASLHLPSIGDVNITFGHDFRDKKNRKFTIIGQLMGRESHLKAEWNRNKEFTKLSGNVDIQTISLGHITIVGQYDVRDFHKAKAEVKYTRNDDKRVSIKWTRNVSETELKAEIQFESHFRLLPRAKILVEANFQDGVHYNFLAQGPTKEIKLNFNIEAGSITSELTTPFPGFERITGSLVYNLQDRNRKTVTLRYLRGDVALNMDINLEIASQRAGNLKVTLETPFTFVRTLSLDASWKDRKGEVHYKRNDIAYSFTGQAEVKTDGTSFEILFTPTSNEPVKIGFDFNPGSIISGQGTQPADIAHIELEILGKRVAFDLDGYRNSEHLMLHLKSESNLEFVQIFEVTLDSELNLQKRNGLFEIKVNDFHFKMQNFFERRGATGFYLRSQIDSTLTDLPGIIIGIGKDGEERTITLGIGEDRELTVAYIPKDNFRRGISGRISAPRRGVQDAAFDLEYSFSGANILNIKYQVELEPGKKTQASIEYNSDGVRARFGDYSLRMKRSITDEGFSAEVGFNDYNLSIQRDVVNTGNRKKFVIEGYVFGTKVSVETSVYKQGYEYFEGKFLVTTSLPGYNNFGGTLNVSNVDSKLKARSEIYLPLRSNLKVLIDLEGNVNMDKIVGAIDYAGQLYSIELELPRRPRSEVEVYLKIKTPIVSLSEVKLTGKFNVVSVVNVSGSVRVDYPSGSYNIVYGHNFAGGNIFTEIKFETAASYEKIHLRFDFQKEVAATKLSSMIVFFENEANLDWTFIGTQMNAQANIQSAHLDSPVSITFTGNVPQSMTITANYQKITHVLGYSFQLERANMDAQLNIMVDSPITSGRKMISLRHIIPQNYLRENFMAEITLISETTQNAYVNVNRQNGLRITLGLDSSIDTAQMDIFFERPPTKTFVAGINLRSVRYREHKIEASLEKPSPHYSSVVNTPGTFCKFDFLLSTPWLEHDVSYQMLAEFVDQINMIVQTVKIGEAVEILKFGYKYGENSAFLLIDVETASLNFGKVSFTADIDMNDIVAAMFEMQFKEERHIFDIKLDQNEKYMAAILNTPLIPGMIAKVEASMNGNSFGQKETEVALRYNEKTYAAKLNVAAKDLGSVEAKLETLTPIHGYEKLNAGLKYQSKDGFDLIFYVNDPLGHYTNRFAFKSKLTSDGHNTSLEIQTPLQGLGKIVGELKTPLDKTGAEVTVIVGETKFGFGYENTSDDFGRKLAGRVLIDDLDYAGSYRIRTKAPYEVDIQTQQRHLGKTNRFHIMSDPSMASFLSLYAL</sequence>
<evidence type="ECO:0000256" key="5">
    <source>
        <dbReference type="PROSITE-ProRule" id="PRU00557"/>
    </source>
</evidence>
<dbReference type="Proteomes" id="UP000711488">
    <property type="component" value="Unassembled WGS sequence"/>
</dbReference>
<evidence type="ECO:0000256" key="3">
    <source>
        <dbReference type="ARBA" id="ARBA00023157"/>
    </source>
</evidence>
<dbReference type="Gene3D" id="1.25.10.20">
    <property type="entry name" value="Vitellinogen, superhelical"/>
    <property type="match status" value="1"/>
</dbReference>
<gene>
    <name evidence="7" type="ORF">HAZT_HAZT011368</name>
</gene>
<keyword evidence="3" id="KW-1015">Disulfide bond</keyword>
<evidence type="ECO:0000256" key="2">
    <source>
        <dbReference type="ARBA" id="ARBA00022761"/>
    </source>
</evidence>
<proteinExistence type="predicted"/>
<dbReference type="SUPFAM" id="SSF56968">
    <property type="entry name" value="Lipovitellin-phosvitin complex, beta-sheet shell regions"/>
    <property type="match status" value="2"/>
</dbReference>
<comment type="caution">
    <text evidence="7">The sequence shown here is derived from an EMBL/GenBank/DDBJ whole genome shotgun (WGS) entry which is preliminary data.</text>
</comment>
<dbReference type="SUPFAM" id="SSF48431">
    <property type="entry name" value="Lipovitellin-phosvitin complex, superhelical domain"/>
    <property type="match status" value="1"/>
</dbReference>
<dbReference type="Gene3D" id="2.20.80.10">
    <property type="entry name" value="Lipovitellin-phosvitin complex, chain A, domain 4"/>
    <property type="match status" value="1"/>
</dbReference>
<dbReference type="InterPro" id="IPR011030">
    <property type="entry name" value="Lipovitellin_superhlx_dom"/>
</dbReference>
<dbReference type="GO" id="GO:0045735">
    <property type="term" value="F:nutrient reservoir activity"/>
    <property type="evidence" value="ECO:0007669"/>
    <property type="project" value="UniProtKB-KW"/>
</dbReference>
<organism evidence="7">
    <name type="scientific">Hyalella azteca</name>
    <name type="common">Amphipod</name>
    <dbReference type="NCBI Taxonomy" id="294128"/>
    <lineage>
        <taxon>Eukaryota</taxon>
        <taxon>Metazoa</taxon>
        <taxon>Ecdysozoa</taxon>
        <taxon>Arthropoda</taxon>
        <taxon>Crustacea</taxon>
        <taxon>Multicrustacea</taxon>
        <taxon>Malacostraca</taxon>
        <taxon>Eumalacostraca</taxon>
        <taxon>Peracarida</taxon>
        <taxon>Amphipoda</taxon>
        <taxon>Senticaudata</taxon>
        <taxon>Talitrida</taxon>
        <taxon>Talitroidea</taxon>
        <taxon>Hyalellidae</taxon>
        <taxon>Hyalella</taxon>
    </lineage>
</organism>
<dbReference type="OrthoDB" id="6484170at2759"/>
<protein>
    <recommendedName>
        <fullName evidence="6">Vitellogenin domain-containing protein</fullName>
    </recommendedName>
</protein>
<dbReference type="Pfam" id="PF01347">
    <property type="entry name" value="Vitellogenin_N"/>
    <property type="match status" value="1"/>
</dbReference>